<evidence type="ECO:0000259" key="20">
    <source>
        <dbReference type="Pfam" id="PF00912"/>
    </source>
</evidence>
<dbReference type="OrthoDB" id="9766909at2"/>
<dbReference type="FunFam" id="1.10.3810.10:FF:000001">
    <property type="entry name" value="Penicillin-binding protein 1A"/>
    <property type="match status" value="1"/>
</dbReference>
<dbReference type="Pfam" id="PF00905">
    <property type="entry name" value="Transpeptidase"/>
    <property type="match status" value="1"/>
</dbReference>
<evidence type="ECO:0000256" key="11">
    <source>
        <dbReference type="ARBA" id="ARBA00022984"/>
    </source>
</evidence>
<feature type="domain" description="Glycosyl transferase family 51" evidence="20">
    <location>
        <begin position="52"/>
        <end position="227"/>
    </location>
</feature>
<keyword evidence="5" id="KW-0645">Protease</keyword>
<organism evidence="21 22">
    <name type="scientific">Metabacillus lacus</name>
    <dbReference type="NCBI Taxonomy" id="1983721"/>
    <lineage>
        <taxon>Bacteria</taxon>
        <taxon>Bacillati</taxon>
        <taxon>Bacillota</taxon>
        <taxon>Bacilli</taxon>
        <taxon>Bacillales</taxon>
        <taxon>Bacillaceae</taxon>
        <taxon>Metabacillus</taxon>
    </lineage>
</organism>
<keyword evidence="13 18" id="KW-0472">Membrane</keyword>
<dbReference type="GO" id="GO:0008955">
    <property type="term" value="F:peptidoglycan glycosyltransferase activity"/>
    <property type="evidence" value="ECO:0007669"/>
    <property type="project" value="UniProtKB-EC"/>
</dbReference>
<protein>
    <submittedName>
        <fullName evidence="21">PBP1A family penicillin-binding protein</fullName>
    </submittedName>
</protein>
<evidence type="ECO:0000256" key="15">
    <source>
        <dbReference type="ARBA" id="ARBA00023316"/>
    </source>
</evidence>
<dbReference type="InterPro" id="IPR036950">
    <property type="entry name" value="PBP_transglycosylase"/>
</dbReference>
<dbReference type="GO" id="GO:0071555">
    <property type="term" value="P:cell wall organization"/>
    <property type="evidence" value="ECO:0007669"/>
    <property type="project" value="UniProtKB-KW"/>
</dbReference>
<dbReference type="Pfam" id="PF00912">
    <property type="entry name" value="Transgly"/>
    <property type="match status" value="1"/>
</dbReference>
<comment type="catalytic activity">
    <reaction evidence="16">
        <text>Preferential cleavage: (Ac)2-L-Lys-D-Ala-|-D-Ala. Also transpeptidation of peptidyl-alanyl moieties that are N-acyl substituents of D-alanine.</text>
        <dbReference type="EC" id="3.4.16.4"/>
    </reaction>
</comment>
<dbReference type="GO" id="GO:0006508">
    <property type="term" value="P:proteolysis"/>
    <property type="evidence" value="ECO:0007669"/>
    <property type="project" value="UniProtKB-KW"/>
</dbReference>
<evidence type="ECO:0000256" key="14">
    <source>
        <dbReference type="ARBA" id="ARBA00023268"/>
    </source>
</evidence>
<dbReference type="EMBL" id="WKKI01000005">
    <property type="protein sequence ID" value="MRX71450.1"/>
    <property type="molecule type" value="Genomic_DNA"/>
</dbReference>
<keyword evidence="11" id="KW-0573">Peptidoglycan synthesis</keyword>
<dbReference type="GO" id="GO:0008360">
    <property type="term" value="P:regulation of cell shape"/>
    <property type="evidence" value="ECO:0007669"/>
    <property type="project" value="UniProtKB-KW"/>
</dbReference>
<evidence type="ECO:0000256" key="1">
    <source>
        <dbReference type="ARBA" id="ARBA00007090"/>
    </source>
</evidence>
<evidence type="ECO:0000256" key="17">
    <source>
        <dbReference type="ARBA" id="ARBA00049902"/>
    </source>
</evidence>
<evidence type="ECO:0000256" key="7">
    <source>
        <dbReference type="ARBA" id="ARBA00022679"/>
    </source>
</evidence>
<evidence type="ECO:0000256" key="5">
    <source>
        <dbReference type="ARBA" id="ARBA00022670"/>
    </source>
</evidence>
<dbReference type="AlphaFoldDB" id="A0A7X2LWG6"/>
<comment type="caution">
    <text evidence="21">The sequence shown here is derived from an EMBL/GenBank/DDBJ whole genome shotgun (WGS) entry which is preliminary data.</text>
</comment>
<evidence type="ECO:0000256" key="13">
    <source>
        <dbReference type="ARBA" id="ARBA00023136"/>
    </source>
</evidence>
<keyword evidence="14" id="KW-0511">Multifunctional enzyme</keyword>
<comment type="similarity">
    <text evidence="1">In the C-terminal section; belongs to the transpeptidase family.</text>
</comment>
<dbReference type="GO" id="GO:0008658">
    <property type="term" value="F:penicillin binding"/>
    <property type="evidence" value="ECO:0007669"/>
    <property type="project" value="InterPro"/>
</dbReference>
<evidence type="ECO:0000256" key="10">
    <source>
        <dbReference type="ARBA" id="ARBA00022960"/>
    </source>
</evidence>
<keyword evidence="12 18" id="KW-1133">Transmembrane helix</keyword>
<evidence type="ECO:0000256" key="9">
    <source>
        <dbReference type="ARBA" id="ARBA00022801"/>
    </source>
</evidence>
<feature type="domain" description="Penicillin-binding protein transpeptidase" evidence="19">
    <location>
        <begin position="318"/>
        <end position="590"/>
    </location>
</feature>
<name>A0A7X2LWG6_9BACI</name>
<evidence type="ECO:0000313" key="22">
    <source>
        <dbReference type="Proteomes" id="UP000448867"/>
    </source>
</evidence>
<evidence type="ECO:0000256" key="6">
    <source>
        <dbReference type="ARBA" id="ARBA00022676"/>
    </source>
</evidence>
<dbReference type="NCBIfam" id="TIGR02074">
    <property type="entry name" value="PBP_1a_fam"/>
    <property type="match status" value="1"/>
</dbReference>
<accession>A0A7X2LWG6</accession>
<dbReference type="PANTHER" id="PTHR32282">
    <property type="entry name" value="BINDING PROTEIN TRANSPEPTIDASE, PUTATIVE-RELATED"/>
    <property type="match status" value="1"/>
</dbReference>
<keyword evidence="4" id="KW-0121">Carboxypeptidase</keyword>
<evidence type="ECO:0000259" key="19">
    <source>
        <dbReference type="Pfam" id="PF00905"/>
    </source>
</evidence>
<evidence type="ECO:0000256" key="16">
    <source>
        <dbReference type="ARBA" id="ARBA00034000"/>
    </source>
</evidence>
<dbReference type="InterPro" id="IPR012338">
    <property type="entry name" value="Beta-lactam/transpept-like"/>
</dbReference>
<evidence type="ECO:0000256" key="18">
    <source>
        <dbReference type="SAM" id="Phobius"/>
    </source>
</evidence>
<feature type="transmembrane region" description="Helical" evidence="18">
    <location>
        <begin position="12"/>
        <end position="34"/>
    </location>
</feature>
<dbReference type="Gene3D" id="1.10.3810.10">
    <property type="entry name" value="Biosynthetic peptidoglycan transglycosylase-like"/>
    <property type="match status" value="1"/>
</dbReference>
<dbReference type="RefSeq" id="WP_154306592.1">
    <property type="nucleotide sequence ID" value="NZ_WKKI01000005.1"/>
</dbReference>
<gene>
    <name evidence="21" type="ORF">GJU40_04585</name>
</gene>
<keyword evidence="22" id="KW-1185">Reference proteome</keyword>
<dbReference type="InterPro" id="IPR023346">
    <property type="entry name" value="Lysozyme-like_dom_sf"/>
</dbReference>
<keyword evidence="6" id="KW-0328">Glycosyltransferase</keyword>
<dbReference type="InterPro" id="IPR001264">
    <property type="entry name" value="Glyco_trans_51"/>
</dbReference>
<dbReference type="InterPro" id="IPR001460">
    <property type="entry name" value="PCN-bd_Tpept"/>
</dbReference>
<comment type="similarity">
    <text evidence="2">In the N-terminal section; belongs to the glycosyltransferase 51 family.</text>
</comment>
<proteinExistence type="inferred from homology"/>
<evidence type="ECO:0000313" key="21">
    <source>
        <dbReference type="EMBL" id="MRX71450.1"/>
    </source>
</evidence>
<comment type="catalytic activity">
    <reaction evidence="17">
        <text>[GlcNAc-(1-&gt;4)-Mur2Ac(oyl-L-Ala-gamma-D-Glu-L-Lys-D-Ala-D-Ala)](n)-di-trans,octa-cis-undecaprenyl diphosphate + beta-D-GlcNAc-(1-&gt;4)-Mur2Ac(oyl-L-Ala-gamma-D-Glu-L-Lys-D-Ala-D-Ala)-di-trans,octa-cis-undecaprenyl diphosphate = [GlcNAc-(1-&gt;4)-Mur2Ac(oyl-L-Ala-gamma-D-Glu-L-Lys-D-Ala-D-Ala)](n+1)-di-trans,octa-cis-undecaprenyl diphosphate + di-trans,octa-cis-undecaprenyl diphosphate + H(+)</text>
        <dbReference type="Rhea" id="RHEA:23708"/>
        <dbReference type="Rhea" id="RHEA-COMP:9602"/>
        <dbReference type="Rhea" id="RHEA-COMP:9603"/>
        <dbReference type="ChEBI" id="CHEBI:15378"/>
        <dbReference type="ChEBI" id="CHEBI:58405"/>
        <dbReference type="ChEBI" id="CHEBI:60033"/>
        <dbReference type="ChEBI" id="CHEBI:78435"/>
        <dbReference type="EC" id="2.4.99.28"/>
    </reaction>
</comment>
<dbReference type="Proteomes" id="UP000448867">
    <property type="component" value="Unassembled WGS sequence"/>
</dbReference>
<dbReference type="PANTHER" id="PTHR32282:SF32">
    <property type="entry name" value="PENICILLIN-BINDING PROTEIN 2A"/>
    <property type="match status" value="1"/>
</dbReference>
<dbReference type="GO" id="GO:0009002">
    <property type="term" value="F:serine-type D-Ala-D-Ala carboxypeptidase activity"/>
    <property type="evidence" value="ECO:0007669"/>
    <property type="project" value="UniProtKB-EC"/>
</dbReference>
<keyword evidence="8 18" id="KW-0812">Transmembrane</keyword>
<evidence type="ECO:0000256" key="2">
    <source>
        <dbReference type="ARBA" id="ARBA00007739"/>
    </source>
</evidence>
<keyword evidence="9" id="KW-0378">Hydrolase</keyword>
<evidence type="ECO:0000256" key="8">
    <source>
        <dbReference type="ARBA" id="ARBA00022692"/>
    </source>
</evidence>
<evidence type="ECO:0000256" key="4">
    <source>
        <dbReference type="ARBA" id="ARBA00022645"/>
    </source>
</evidence>
<dbReference type="SUPFAM" id="SSF53955">
    <property type="entry name" value="Lysozyme-like"/>
    <property type="match status" value="1"/>
</dbReference>
<dbReference type="Gene3D" id="3.40.710.10">
    <property type="entry name" value="DD-peptidase/beta-lactamase superfamily"/>
    <property type="match status" value="1"/>
</dbReference>
<keyword evidence="3" id="KW-1003">Cell membrane</keyword>
<dbReference type="GO" id="GO:0030288">
    <property type="term" value="C:outer membrane-bounded periplasmic space"/>
    <property type="evidence" value="ECO:0007669"/>
    <property type="project" value="TreeGrafter"/>
</dbReference>
<keyword evidence="7" id="KW-0808">Transferase</keyword>
<evidence type="ECO:0000256" key="3">
    <source>
        <dbReference type="ARBA" id="ARBA00022475"/>
    </source>
</evidence>
<keyword evidence="10" id="KW-0133">Cell shape</keyword>
<reference evidence="21 22" key="1">
    <citation type="submission" date="2019-11" db="EMBL/GenBank/DDBJ databases">
        <title>Bacillus lacus genome.</title>
        <authorList>
            <person name="Allen C.J."/>
            <person name="Newman J.D."/>
        </authorList>
    </citation>
    <scope>NUCLEOTIDE SEQUENCE [LARGE SCALE GENOMIC DNA]</scope>
    <source>
        <strain evidence="21 22">KCTC 33946</strain>
    </source>
</reference>
<keyword evidence="15" id="KW-0961">Cell wall biogenesis/degradation</keyword>
<evidence type="ECO:0000256" key="12">
    <source>
        <dbReference type="ARBA" id="ARBA00022989"/>
    </source>
</evidence>
<dbReference type="SUPFAM" id="SSF56601">
    <property type="entry name" value="beta-lactamase/transpeptidase-like"/>
    <property type="match status" value="1"/>
</dbReference>
<sequence length="714" mass="79618">MRKSLFRLVTLMLVTFVIALAGYLMILLMGNYVIDEKKLVFESASVLADSNGEELTKLFTKNRKLIGIEEIPQHVQEAFVAVEDKRFYEHHGIDFRAIGRALYKDILAGSKVEGGSTITQQLAKNIFLSHEKSMLRKTKEAVIAINLEREYSKQKLLEMYLNQVYFGHGAYGIEAAAKFYFNKQASQLTLEEGALLAGLPKAPNSYSPVNHLEKSKGRRDLVLSLMQQEGYITSEEAVRTQGKTVQLSLSEKTEKPWLDSYIDLVMDEAERKYGISNEELLRGGYKIYVPMNQDIQQQAFEKFADASYFPGTDNGAQGSFVLLDNKTGGVLSAIGGRNYTPKGFNRVKSKRQPGSAFKPLAVYGPAIDSGEFHPYSLLDDNEQTFGDYAPKNHTGEYGGEVTMYDALIASKNIPAVWTLNEIGVKEGKTYLAQMGMPIKDNGLAIALGGLNEGVSPLQLAGAYRTFPRNGVYSEPFFIEKLEDQHGKEIEAPEEEEKRIFSQQTAWYMTKMLEKVVDEGTARTGSYQGTLAGKTGTTSYPGKKGAVMDAWFAGYTPEVTGVIWMGYDQTDEQHYLTQGSAAPTKLFKEIAAQSPIKKDLAFIKPGKANELEDPIRLAELEDIEIGYTFKTFGLVTVRINWTPQNDERVEYRVYEKPKNGEERMVGSVTGEGSFDVPYANIFSDTSYKVVPYNTQTKKEGAGSAFVEPTLFTSRK</sequence>
<dbReference type="GO" id="GO:0009252">
    <property type="term" value="P:peptidoglycan biosynthetic process"/>
    <property type="evidence" value="ECO:0007669"/>
    <property type="project" value="UniProtKB-KW"/>
</dbReference>
<dbReference type="InterPro" id="IPR050396">
    <property type="entry name" value="Glycosyltr_51/Transpeptidase"/>
</dbReference>